<dbReference type="GO" id="GO:0033922">
    <property type="term" value="F:peptidoglycan beta-N-acetylmuramidase activity"/>
    <property type="evidence" value="ECO:0007669"/>
    <property type="project" value="InterPro"/>
</dbReference>
<dbReference type="EMBL" id="CP017305">
    <property type="protein sequence ID" value="AOS84623.1"/>
    <property type="molecule type" value="Genomic_DNA"/>
</dbReference>
<proteinExistence type="predicted"/>
<dbReference type="RefSeq" id="WP_069810815.1">
    <property type="nucleotide sequence ID" value="NZ_CP017305.1"/>
</dbReference>
<dbReference type="PANTHER" id="PTHR42915">
    <property type="entry name" value="HYPOTHETICAL 460 KDA PROTEIN IN FEUA-SIGW INTERGENIC REGION [PRECURSOR]"/>
    <property type="match status" value="1"/>
</dbReference>
<name>A0A1D8D2W7_CHLLM</name>
<dbReference type="InterPro" id="IPR048503">
    <property type="entry name" value="NamZ_C"/>
</dbReference>
<feature type="domain" description="Peptidoglycan beta-N-acetylmuramidase NamZ C-terminal" evidence="2">
    <location>
        <begin position="227"/>
        <end position="386"/>
    </location>
</feature>
<dbReference type="Pfam" id="PF20732">
    <property type="entry name" value="NamZ_C"/>
    <property type="match status" value="1"/>
</dbReference>
<gene>
    <name evidence="3" type="ORF">BIU88_11045</name>
</gene>
<organism evidence="3 4">
    <name type="scientific">Chlorobaculum limnaeum</name>
    <dbReference type="NCBI Taxonomy" id="274537"/>
    <lineage>
        <taxon>Bacteria</taxon>
        <taxon>Pseudomonadati</taxon>
        <taxon>Chlorobiota</taxon>
        <taxon>Chlorobiia</taxon>
        <taxon>Chlorobiales</taxon>
        <taxon>Chlorobiaceae</taxon>
        <taxon>Chlorobaculum</taxon>
    </lineage>
</organism>
<dbReference type="PIRSF" id="PIRSF016719">
    <property type="entry name" value="UCP016719"/>
    <property type="match status" value="1"/>
</dbReference>
<dbReference type="Gene3D" id="3.40.50.12170">
    <property type="entry name" value="Uncharacterised protein PF07075, DUF1343"/>
    <property type="match status" value="1"/>
</dbReference>
<reference evidence="3" key="1">
    <citation type="submission" date="2016-09" db="EMBL/GenBank/DDBJ databases">
        <title>Genome sequence of Chlorobaculum limnaeum.</title>
        <authorList>
            <person name="Liu Z."/>
            <person name="Tank M."/>
            <person name="Bryant D.A."/>
        </authorList>
    </citation>
    <scope>NUCLEOTIDE SEQUENCE [LARGE SCALE GENOMIC DNA]</scope>
    <source>
        <strain evidence="3">DSM 1677</strain>
    </source>
</reference>
<evidence type="ECO:0000313" key="3">
    <source>
        <dbReference type="EMBL" id="AOS84623.1"/>
    </source>
</evidence>
<feature type="domain" description="Peptidoglycan beta-N-acetylmuramidase NamZ N-terminal" evidence="1">
    <location>
        <begin position="21"/>
        <end position="221"/>
    </location>
</feature>
<dbReference type="Pfam" id="PF07075">
    <property type="entry name" value="NamZ_N"/>
    <property type="match status" value="1"/>
</dbReference>
<dbReference type="Gene3D" id="3.90.1150.140">
    <property type="match status" value="1"/>
</dbReference>
<protein>
    <recommendedName>
        <fullName evidence="5">DUF1343 domain-containing protein</fullName>
    </recommendedName>
</protein>
<dbReference type="KEGG" id="clz:BIU88_11045"/>
<sequence length="388" mass="43195">MVINGLDILLRNPEMLKNRRVGLIANQTSVSIQLEYSWTLLRRAGMELTRIFSPEHGLFAVEQDQIAVSRQPDTGCQIVSLYGDSEQSLAPARELLEGLDIVLFDIQDVGSRYYTYVNTLALFMEAASGLDIEIMVLDRPNPLGGELIEGPQLDPAFHSFVGVMPVPVRHGLTAGEIAHFYRDYKKLDIELSVVTMQNWSRDMLFPETGLPWVPPSPNMPSFPVAEVYPGMCLFEGLNVSEGRGTTTPFLLSGASFVDPEELAARLASMPLEGVVFRPTWFRPTFHKYAGEAIGGIYLHVTDHARFRPFATAVAMTCALRELYPDRLRFLDGVYEFRDDIPAFDLLAGSGVIRSMILDGTPAESVIASWERDEAAFAAIKPNFHLYDA</sequence>
<dbReference type="InterPro" id="IPR048502">
    <property type="entry name" value="NamZ_N"/>
</dbReference>
<dbReference type="InterPro" id="IPR008302">
    <property type="entry name" value="NamZ"/>
</dbReference>
<dbReference type="OrthoDB" id="9801061at2"/>
<keyword evidence="4" id="KW-1185">Reference proteome</keyword>
<accession>A0A1D8D2W7</accession>
<evidence type="ECO:0000313" key="4">
    <source>
        <dbReference type="Proteomes" id="UP000095185"/>
    </source>
</evidence>
<evidence type="ECO:0008006" key="5">
    <source>
        <dbReference type="Google" id="ProtNLM"/>
    </source>
</evidence>
<dbReference type="Proteomes" id="UP000095185">
    <property type="component" value="Chromosome"/>
</dbReference>
<dbReference type="AlphaFoldDB" id="A0A1D8D2W7"/>
<evidence type="ECO:0000259" key="1">
    <source>
        <dbReference type="Pfam" id="PF07075"/>
    </source>
</evidence>
<evidence type="ECO:0000259" key="2">
    <source>
        <dbReference type="Pfam" id="PF20732"/>
    </source>
</evidence>
<dbReference type="PANTHER" id="PTHR42915:SF1">
    <property type="entry name" value="PEPTIDOGLYCAN BETA-N-ACETYLMURAMIDASE NAMZ"/>
    <property type="match status" value="1"/>
</dbReference>
<dbReference type="STRING" id="274537.BIU88_11045"/>